<protein>
    <recommendedName>
        <fullName evidence="4">DUF5119 domain-containing protein</fullName>
    </recommendedName>
</protein>
<sequence length="313" mass="34256">MIYNYAMKYLYSCLLLLMVLGLCSCERKELFSHEELYTAPTHISADWQGQSATASALQIRISGTHQDIHLDTLFTLESDATATLALLEAEYHIIAWHDAANVSFNGSLFHLSIGEDGLLREPSHFCAAESTVPVNPEQENRLSLKMYPQTRMLKLSLNVDKGSPELITGIEATLSGVAAERSVSGTTPRNSTTGNIRLNFTQDGNTLSAGHRLLGIASGVPQELTLTLHYSEGEPQTETYNLSPLLTTFNRFDVSGSTDMFTLTGKLSLYQSVEEAGISGSIEDWTPGTETDMDANGYADDADKADEHELITH</sequence>
<gene>
    <name evidence="2" type="ORF">BACCELL_00274</name>
</gene>
<dbReference type="HOGENOM" id="CLU_887551_0_0_10"/>
<dbReference type="EMBL" id="ACCH01000022">
    <property type="protein sequence ID" value="EEF92082.1"/>
    <property type="molecule type" value="Genomic_DNA"/>
</dbReference>
<evidence type="ECO:0000313" key="3">
    <source>
        <dbReference type="Proteomes" id="UP000003711"/>
    </source>
</evidence>
<evidence type="ECO:0000256" key="1">
    <source>
        <dbReference type="SAM" id="MobiDB-lite"/>
    </source>
</evidence>
<dbReference type="AlphaFoldDB" id="E2N7N1"/>
<proteinExistence type="predicted"/>
<accession>E2N7N1</accession>
<comment type="caution">
    <text evidence="2">The sequence shown here is derived from an EMBL/GenBank/DDBJ whole genome shotgun (WGS) entry which is preliminary data.</text>
</comment>
<feature type="compositionally biased region" description="Basic and acidic residues" evidence="1">
    <location>
        <begin position="301"/>
        <end position="313"/>
    </location>
</feature>
<organism evidence="2 3">
    <name type="scientific">Bacteroides cellulosilyticus DSM 14838</name>
    <dbReference type="NCBI Taxonomy" id="537012"/>
    <lineage>
        <taxon>Bacteria</taxon>
        <taxon>Pseudomonadati</taxon>
        <taxon>Bacteroidota</taxon>
        <taxon>Bacteroidia</taxon>
        <taxon>Bacteroidales</taxon>
        <taxon>Bacteroidaceae</taxon>
        <taxon>Bacteroides</taxon>
    </lineage>
</organism>
<feature type="region of interest" description="Disordered" evidence="1">
    <location>
        <begin position="281"/>
        <end position="313"/>
    </location>
</feature>
<name>E2N7N1_9BACE</name>
<evidence type="ECO:0000313" key="2">
    <source>
        <dbReference type="EMBL" id="EEF92082.1"/>
    </source>
</evidence>
<reference evidence="2 3" key="1">
    <citation type="submission" date="2008-12" db="EMBL/GenBank/DDBJ databases">
        <authorList>
            <person name="Fulton L."/>
            <person name="Clifton S."/>
            <person name="Fulton B."/>
            <person name="Xu J."/>
            <person name="Minx P."/>
            <person name="Pepin K.H."/>
            <person name="Johnson M."/>
            <person name="Bhonagiri V."/>
            <person name="Nash W.E."/>
            <person name="Mardis E.R."/>
            <person name="Wilson R.K."/>
        </authorList>
    </citation>
    <scope>NUCLEOTIDE SEQUENCE [LARGE SCALE GENOMIC DNA]</scope>
    <source>
        <strain evidence="2 3">DSM 14838</strain>
    </source>
</reference>
<dbReference type="Proteomes" id="UP000003711">
    <property type="component" value="Unassembled WGS sequence"/>
</dbReference>
<reference evidence="2 3" key="2">
    <citation type="submission" date="2009-01" db="EMBL/GenBank/DDBJ databases">
        <title>Draft genome sequence of Bacteroides cellulosilyticus (DSM 14838).</title>
        <authorList>
            <person name="Sudarsanam P."/>
            <person name="Ley R."/>
            <person name="Guruge J."/>
            <person name="Turnbaugh P.J."/>
            <person name="Mahowald M."/>
            <person name="Liep D."/>
            <person name="Gordon J."/>
        </authorList>
    </citation>
    <scope>NUCLEOTIDE SEQUENCE [LARGE SCALE GENOMIC DNA]</scope>
    <source>
        <strain evidence="2 3">DSM 14838</strain>
    </source>
</reference>
<evidence type="ECO:0008006" key="4">
    <source>
        <dbReference type="Google" id="ProtNLM"/>
    </source>
</evidence>